<dbReference type="Proteomes" id="UP001501020">
    <property type="component" value="Unassembled WGS sequence"/>
</dbReference>
<evidence type="ECO:0008006" key="3">
    <source>
        <dbReference type="Google" id="ProtNLM"/>
    </source>
</evidence>
<protein>
    <recommendedName>
        <fullName evidence="3">MmcQ/YjbR family DNA-binding protein</fullName>
    </recommendedName>
</protein>
<dbReference type="EMBL" id="BAAAMR010000102">
    <property type="protein sequence ID" value="GAA2162092.1"/>
    <property type="molecule type" value="Genomic_DNA"/>
</dbReference>
<organism evidence="1 2">
    <name type="scientific">Actinomadura napierensis</name>
    <dbReference type="NCBI Taxonomy" id="267854"/>
    <lineage>
        <taxon>Bacteria</taxon>
        <taxon>Bacillati</taxon>
        <taxon>Actinomycetota</taxon>
        <taxon>Actinomycetes</taxon>
        <taxon>Streptosporangiales</taxon>
        <taxon>Thermomonosporaceae</taxon>
        <taxon>Actinomadura</taxon>
    </lineage>
</organism>
<keyword evidence="2" id="KW-1185">Reference proteome</keyword>
<name>A0ABN3ADL6_9ACTN</name>
<evidence type="ECO:0000313" key="1">
    <source>
        <dbReference type="EMBL" id="GAA2162092.1"/>
    </source>
</evidence>
<proteinExistence type="predicted"/>
<evidence type="ECO:0000313" key="2">
    <source>
        <dbReference type="Proteomes" id="UP001501020"/>
    </source>
</evidence>
<accession>A0ABN3ADL6</accession>
<sequence>MTGRAARVVLPDEVAAWPLTDQIQREGRALAVWYGKATGSWWALVALPGHVLGTRRERLVEAANPAELRTAIAHPEGWPWPR</sequence>
<gene>
    <name evidence="1" type="ORF">GCM10009727_77090</name>
</gene>
<reference evidence="1 2" key="1">
    <citation type="journal article" date="2019" name="Int. J. Syst. Evol. Microbiol.">
        <title>The Global Catalogue of Microorganisms (GCM) 10K type strain sequencing project: providing services to taxonomists for standard genome sequencing and annotation.</title>
        <authorList>
            <consortium name="The Broad Institute Genomics Platform"/>
            <consortium name="The Broad Institute Genome Sequencing Center for Infectious Disease"/>
            <person name="Wu L."/>
            <person name="Ma J."/>
        </authorList>
    </citation>
    <scope>NUCLEOTIDE SEQUENCE [LARGE SCALE GENOMIC DNA]</scope>
    <source>
        <strain evidence="1 2">JCM 13850</strain>
    </source>
</reference>
<comment type="caution">
    <text evidence="1">The sequence shown here is derived from an EMBL/GenBank/DDBJ whole genome shotgun (WGS) entry which is preliminary data.</text>
</comment>